<dbReference type="InterPro" id="IPR025164">
    <property type="entry name" value="Toastrack_DUF4097"/>
</dbReference>
<comment type="caution">
    <text evidence="4">The sequence shown here is derived from an EMBL/GenBank/DDBJ whole genome shotgun (WGS) entry which is preliminary data.</text>
</comment>
<sequence>MSRTPCTLIAPALATALLVTAMPGLAATPINEVRPLDPRGSIDIDNLKGRIEVRAWDRSEVRITGSLGKGVEKLEISGDQKHLGIEVKYPNRGSGLGFFTGSDKSEPSELILMVPLRADLEIDSVSADIDVAGVAPASMSIDTVSGDTVVAGAPGEIDIDSVSGDLHLTLNSGDVSVDSVSGDITLSGRLDGEVSIDSVSGDIDVRVIEGQLRRFSGETVSGDLDLRTGLATNGRIDIETVSGDLTLHLPRDLSASVRGSSFSGTLRAPDASIERPKHGPGSNFRHRYGNGEGDISLESFSGDVTLKLD</sequence>
<gene>
    <name evidence="4" type="ORF">H4F99_08470</name>
</gene>
<keyword evidence="2" id="KW-0732">Signal</keyword>
<accession>A0A7W3U4K3</accession>
<evidence type="ECO:0000259" key="3">
    <source>
        <dbReference type="Pfam" id="PF13349"/>
    </source>
</evidence>
<dbReference type="PANTHER" id="PTHR34094:SF1">
    <property type="entry name" value="PROTEIN FAM185A"/>
    <property type="match status" value="1"/>
</dbReference>
<dbReference type="RefSeq" id="WP_182669300.1">
    <property type="nucleotide sequence ID" value="NZ_JACHTE010000005.1"/>
</dbReference>
<reference evidence="4 5" key="1">
    <citation type="submission" date="2020-07" db="EMBL/GenBank/DDBJ databases">
        <authorList>
            <person name="Xu S."/>
            <person name="Li A."/>
        </authorList>
    </citation>
    <scope>NUCLEOTIDE SEQUENCE [LARGE SCALE GENOMIC DNA]</scope>
    <source>
        <strain evidence="4 5">SG-8</strain>
    </source>
</reference>
<protein>
    <submittedName>
        <fullName evidence="4">DUF4097 family beta strand repeat protein</fullName>
    </submittedName>
</protein>
<keyword evidence="5" id="KW-1185">Reference proteome</keyword>
<dbReference type="PANTHER" id="PTHR34094">
    <property type="match status" value="1"/>
</dbReference>
<dbReference type="EMBL" id="JACHTE010000005">
    <property type="protein sequence ID" value="MBB1088520.1"/>
    <property type="molecule type" value="Genomic_DNA"/>
</dbReference>
<proteinExistence type="predicted"/>
<evidence type="ECO:0000256" key="1">
    <source>
        <dbReference type="SAM" id="MobiDB-lite"/>
    </source>
</evidence>
<feature type="chain" id="PRO_5031399929" evidence="2">
    <location>
        <begin position="27"/>
        <end position="309"/>
    </location>
</feature>
<feature type="signal peptide" evidence="2">
    <location>
        <begin position="1"/>
        <end position="26"/>
    </location>
</feature>
<organism evidence="4 5">
    <name type="scientific">Marilutibacter penaei</name>
    <dbReference type="NCBI Taxonomy" id="2759900"/>
    <lineage>
        <taxon>Bacteria</taxon>
        <taxon>Pseudomonadati</taxon>
        <taxon>Pseudomonadota</taxon>
        <taxon>Gammaproteobacteria</taxon>
        <taxon>Lysobacterales</taxon>
        <taxon>Lysobacteraceae</taxon>
        <taxon>Marilutibacter</taxon>
    </lineage>
</organism>
<dbReference type="AlphaFoldDB" id="A0A7W3U4K3"/>
<evidence type="ECO:0000313" key="4">
    <source>
        <dbReference type="EMBL" id="MBB1088520.1"/>
    </source>
</evidence>
<evidence type="ECO:0000256" key="2">
    <source>
        <dbReference type="SAM" id="SignalP"/>
    </source>
</evidence>
<name>A0A7W3U4K3_9GAMM</name>
<dbReference type="Pfam" id="PF13349">
    <property type="entry name" value="DUF4097"/>
    <property type="match status" value="1"/>
</dbReference>
<feature type="region of interest" description="Disordered" evidence="1">
    <location>
        <begin position="258"/>
        <end position="290"/>
    </location>
</feature>
<dbReference type="Proteomes" id="UP000552587">
    <property type="component" value="Unassembled WGS sequence"/>
</dbReference>
<feature type="domain" description="DUF4097" evidence="3">
    <location>
        <begin position="41"/>
        <end position="306"/>
    </location>
</feature>
<evidence type="ECO:0000313" key="5">
    <source>
        <dbReference type="Proteomes" id="UP000552587"/>
    </source>
</evidence>